<evidence type="ECO:0000256" key="3">
    <source>
        <dbReference type="ARBA" id="ARBA00022553"/>
    </source>
</evidence>
<keyword evidence="7" id="KW-1185">Reference proteome</keyword>
<name>A0A934PUS4_9SPHI</name>
<dbReference type="CDD" id="cd00082">
    <property type="entry name" value="HisKA"/>
    <property type="match status" value="1"/>
</dbReference>
<dbReference type="InterPro" id="IPR003594">
    <property type="entry name" value="HATPase_dom"/>
</dbReference>
<dbReference type="Pfam" id="PF02518">
    <property type="entry name" value="HATPase_c"/>
    <property type="match status" value="1"/>
</dbReference>
<reference evidence="6" key="1">
    <citation type="submission" date="2020-12" db="EMBL/GenBank/DDBJ databases">
        <title>Bacterial novel species Mucilaginibacter sp. SD-g isolated from soil.</title>
        <authorList>
            <person name="Jung H.-Y."/>
        </authorList>
    </citation>
    <scope>NUCLEOTIDE SEQUENCE</scope>
    <source>
        <strain evidence="6">SD-g</strain>
    </source>
</reference>
<feature type="domain" description="Histidine kinase" evidence="5">
    <location>
        <begin position="286"/>
        <end position="502"/>
    </location>
</feature>
<feature type="transmembrane region" description="Helical" evidence="4">
    <location>
        <begin position="245"/>
        <end position="267"/>
    </location>
</feature>
<dbReference type="SUPFAM" id="SSF47384">
    <property type="entry name" value="Homodimeric domain of signal transducing histidine kinase"/>
    <property type="match status" value="1"/>
</dbReference>
<evidence type="ECO:0000256" key="4">
    <source>
        <dbReference type="SAM" id="Phobius"/>
    </source>
</evidence>
<dbReference type="InterPro" id="IPR036097">
    <property type="entry name" value="HisK_dim/P_sf"/>
</dbReference>
<dbReference type="SMART" id="SM00388">
    <property type="entry name" value="HisKA"/>
    <property type="match status" value="1"/>
</dbReference>
<dbReference type="SMART" id="SM00387">
    <property type="entry name" value="HATPase_c"/>
    <property type="match status" value="1"/>
</dbReference>
<dbReference type="Gene3D" id="1.10.287.130">
    <property type="match status" value="1"/>
</dbReference>
<dbReference type="Proteomes" id="UP000613193">
    <property type="component" value="Unassembled WGS sequence"/>
</dbReference>
<protein>
    <recommendedName>
        <fullName evidence="2">histidine kinase</fullName>
        <ecNumber evidence="2">2.7.13.3</ecNumber>
    </recommendedName>
</protein>
<dbReference type="InterPro" id="IPR036890">
    <property type="entry name" value="HATPase_C_sf"/>
</dbReference>
<dbReference type="AlphaFoldDB" id="A0A934PUS4"/>
<dbReference type="InterPro" id="IPR003661">
    <property type="entry name" value="HisK_dim/P_dom"/>
</dbReference>
<dbReference type="GO" id="GO:0000155">
    <property type="term" value="F:phosphorelay sensor kinase activity"/>
    <property type="evidence" value="ECO:0007669"/>
    <property type="project" value="InterPro"/>
</dbReference>
<dbReference type="RefSeq" id="WP_200066513.1">
    <property type="nucleotide sequence ID" value="NZ_JAEHFW010000002.1"/>
</dbReference>
<keyword evidence="6" id="KW-0418">Kinase</keyword>
<gene>
    <name evidence="6" type="ORF">I5M19_11695</name>
</gene>
<sequence>MNAKTRFILILCVSAIAIVLLLQFFWVKNYYKVNQETFEKEVNMAFEDALKKEFSLRCDTIQHLIANRLMDTAEFKITGEYNEDKKKYIYTIANAHNPGDKFSSSSFSNKNIKGVLHLNDTIFKREIAESFAYTFRSEDLENHIVYYRTQNLGGFMIDNSQKYDFDTIRLRPVLTNYLKQRDINVPFRFYLRAKDSTLNKSNFNTALKTKYPIITKSYPTYKQKGEQQYVRAMFTNPFSYIISKMGLMFAGSLMVIIMVAFSLLYLLKQLFNEKRLSKIKDDFIGNITHEFKTPIATASAAIEALTDFNVLDDKAKTQKYLNHSKNELVRLSALVDKILNVAIYDTQQFSIAPEWFNVDDLLKKMLYESAAIQQKQINWFYNNLSQVHELYADKTYFEHAIKNVIDNAIKYTPGEVNIQVACSVENGFLAIAVKDNGIGISSEALPRVFEKFYRVSSGDKHFVKGHGLGLSYVKSIIEKHHGWYKAESEYGQGTKLTLAWPV</sequence>
<dbReference type="PANTHER" id="PTHR43547:SF2">
    <property type="entry name" value="HYBRID SIGNAL TRANSDUCTION HISTIDINE KINASE C"/>
    <property type="match status" value="1"/>
</dbReference>
<keyword evidence="3" id="KW-0597">Phosphoprotein</keyword>
<feature type="transmembrane region" description="Helical" evidence="4">
    <location>
        <begin position="7"/>
        <end position="26"/>
    </location>
</feature>
<evidence type="ECO:0000313" key="6">
    <source>
        <dbReference type="EMBL" id="MBK0379977.1"/>
    </source>
</evidence>
<dbReference type="SUPFAM" id="SSF55874">
    <property type="entry name" value="ATPase domain of HSP90 chaperone/DNA topoisomerase II/histidine kinase"/>
    <property type="match status" value="1"/>
</dbReference>
<accession>A0A934PUS4</accession>
<dbReference type="PRINTS" id="PR00344">
    <property type="entry name" value="BCTRLSENSOR"/>
</dbReference>
<dbReference type="PROSITE" id="PS50109">
    <property type="entry name" value="HIS_KIN"/>
    <property type="match status" value="1"/>
</dbReference>
<dbReference type="InterPro" id="IPR005467">
    <property type="entry name" value="His_kinase_dom"/>
</dbReference>
<dbReference type="InterPro" id="IPR004358">
    <property type="entry name" value="Sig_transdc_His_kin-like_C"/>
</dbReference>
<keyword evidence="6" id="KW-0808">Transferase</keyword>
<evidence type="ECO:0000256" key="2">
    <source>
        <dbReference type="ARBA" id="ARBA00012438"/>
    </source>
</evidence>
<evidence type="ECO:0000313" key="7">
    <source>
        <dbReference type="Proteomes" id="UP000613193"/>
    </source>
</evidence>
<keyword evidence="4" id="KW-1133">Transmembrane helix</keyword>
<keyword evidence="4" id="KW-0472">Membrane</keyword>
<keyword evidence="4" id="KW-0812">Transmembrane</keyword>
<dbReference type="Pfam" id="PF00512">
    <property type="entry name" value="HisKA"/>
    <property type="match status" value="1"/>
</dbReference>
<organism evidence="6 7">
    <name type="scientific">Mucilaginibacter segetis</name>
    <dbReference type="NCBI Taxonomy" id="2793071"/>
    <lineage>
        <taxon>Bacteria</taxon>
        <taxon>Pseudomonadati</taxon>
        <taxon>Bacteroidota</taxon>
        <taxon>Sphingobacteriia</taxon>
        <taxon>Sphingobacteriales</taxon>
        <taxon>Sphingobacteriaceae</taxon>
        <taxon>Mucilaginibacter</taxon>
    </lineage>
</organism>
<comment type="catalytic activity">
    <reaction evidence="1">
        <text>ATP + protein L-histidine = ADP + protein N-phospho-L-histidine.</text>
        <dbReference type="EC" id="2.7.13.3"/>
    </reaction>
</comment>
<dbReference type="CDD" id="cd00075">
    <property type="entry name" value="HATPase"/>
    <property type="match status" value="1"/>
</dbReference>
<evidence type="ECO:0000259" key="5">
    <source>
        <dbReference type="PROSITE" id="PS50109"/>
    </source>
</evidence>
<dbReference type="Gene3D" id="3.30.565.10">
    <property type="entry name" value="Histidine kinase-like ATPase, C-terminal domain"/>
    <property type="match status" value="1"/>
</dbReference>
<proteinExistence type="predicted"/>
<dbReference type="PANTHER" id="PTHR43547">
    <property type="entry name" value="TWO-COMPONENT HISTIDINE KINASE"/>
    <property type="match status" value="1"/>
</dbReference>
<evidence type="ECO:0000256" key="1">
    <source>
        <dbReference type="ARBA" id="ARBA00000085"/>
    </source>
</evidence>
<dbReference type="EC" id="2.7.13.3" evidence="2"/>
<comment type="caution">
    <text evidence="6">The sequence shown here is derived from an EMBL/GenBank/DDBJ whole genome shotgun (WGS) entry which is preliminary data.</text>
</comment>
<dbReference type="EMBL" id="JAEHFW010000002">
    <property type="protein sequence ID" value="MBK0379977.1"/>
    <property type="molecule type" value="Genomic_DNA"/>
</dbReference>